<dbReference type="InterPro" id="IPR039422">
    <property type="entry name" value="MarR/SlyA-like"/>
</dbReference>
<reference evidence="2 3" key="1">
    <citation type="submission" date="2019-07" db="EMBL/GenBank/DDBJ databases">
        <title>Novel species isolated from glacier.</title>
        <authorList>
            <person name="Liu Q."/>
            <person name="Xin Y.-H."/>
        </authorList>
    </citation>
    <scope>NUCLEOTIDE SEQUENCE [LARGE SCALE GENOMIC DNA]</scope>
    <source>
        <strain evidence="2 3">LB1R16</strain>
    </source>
</reference>
<sequence length="117" mass="12851">MRMQPTDSAPSEGLSSWMGTLIGYVQSARPDLTNRQMALLLVVYLTDGPHTVRGLASRLKVSKPVVTRALNTLGALGYLRRQKDESDLRNIFVERTPSGSAFLDEFEGLIAREAASN</sequence>
<protein>
    <submittedName>
        <fullName evidence="2">MarR family transcriptional regulator</fullName>
    </submittedName>
</protein>
<dbReference type="InterPro" id="IPR036388">
    <property type="entry name" value="WH-like_DNA-bd_sf"/>
</dbReference>
<evidence type="ECO:0000313" key="3">
    <source>
        <dbReference type="Proteomes" id="UP000317894"/>
    </source>
</evidence>
<dbReference type="Pfam" id="PF12802">
    <property type="entry name" value="MarR_2"/>
    <property type="match status" value="1"/>
</dbReference>
<evidence type="ECO:0000259" key="1">
    <source>
        <dbReference type="PROSITE" id="PS50995"/>
    </source>
</evidence>
<dbReference type="GO" id="GO:0006950">
    <property type="term" value="P:response to stress"/>
    <property type="evidence" value="ECO:0007669"/>
    <property type="project" value="TreeGrafter"/>
</dbReference>
<dbReference type="GO" id="GO:0003700">
    <property type="term" value="F:DNA-binding transcription factor activity"/>
    <property type="evidence" value="ECO:0007669"/>
    <property type="project" value="InterPro"/>
</dbReference>
<keyword evidence="3" id="KW-1185">Reference proteome</keyword>
<dbReference type="PANTHER" id="PTHR33164">
    <property type="entry name" value="TRANSCRIPTIONAL REGULATOR, MARR FAMILY"/>
    <property type="match status" value="1"/>
</dbReference>
<proteinExistence type="predicted"/>
<evidence type="ECO:0000313" key="2">
    <source>
        <dbReference type="EMBL" id="TRW18153.1"/>
    </source>
</evidence>
<accession>A0A552UIV5</accession>
<dbReference type="PANTHER" id="PTHR33164:SF102">
    <property type="entry name" value="TRANSCRIPTIONAL REGULATORY PROTEIN"/>
    <property type="match status" value="1"/>
</dbReference>
<dbReference type="RefSeq" id="WP_144236846.1">
    <property type="nucleotide sequence ID" value="NZ_VJWA01000001.1"/>
</dbReference>
<comment type="caution">
    <text evidence="2">The sequence shown here is derived from an EMBL/GenBank/DDBJ whole genome shotgun (WGS) entry which is preliminary data.</text>
</comment>
<gene>
    <name evidence="2" type="ORF">FMM06_08620</name>
</gene>
<dbReference type="SMART" id="SM00347">
    <property type="entry name" value="HTH_MARR"/>
    <property type="match status" value="1"/>
</dbReference>
<dbReference type="EMBL" id="VJWA01000001">
    <property type="protein sequence ID" value="TRW18153.1"/>
    <property type="molecule type" value="Genomic_DNA"/>
</dbReference>
<dbReference type="SUPFAM" id="SSF46785">
    <property type="entry name" value="Winged helix' DNA-binding domain"/>
    <property type="match status" value="1"/>
</dbReference>
<dbReference type="Proteomes" id="UP000317894">
    <property type="component" value="Unassembled WGS sequence"/>
</dbReference>
<feature type="domain" description="HTH marR-type" evidence="1">
    <location>
        <begin position="1"/>
        <end position="117"/>
    </location>
</feature>
<dbReference type="AlphaFoldDB" id="A0A552UIV5"/>
<organism evidence="2 3">
    <name type="scientific">Glacieibacterium frigidum</name>
    <dbReference type="NCBI Taxonomy" id="2593303"/>
    <lineage>
        <taxon>Bacteria</taxon>
        <taxon>Pseudomonadati</taxon>
        <taxon>Pseudomonadota</taxon>
        <taxon>Alphaproteobacteria</taxon>
        <taxon>Sphingomonadales</taxon>
        <taxon>Sphingosinicellaceae</taxon>
        <taxon>Glacieibacterium</taxon>
    </lineage>
</organism>
<dbReference type="PROSITE" id="PS50995">
    <property type="entry name" value="HTH_MARR_2"/>
    <property type="match status" value="1"/>
</dbReference>
<dbReference type="OrthoDB" id="9812268at2"/>
<dbReference type="InterPro" id="IPR000835">
    <property type="entry name" value="HTH_MarR-typ"/>
</dbReference>
<name>A0A552UIV5_9SPHN</name>
<dbReference type="Gene3D" id="1.10.10.10">
    <property type="entry name" value="Winged helix-like DNA-binding domain superfamily/Winged helix DNA-binding domain"/>
    <property type="match status" value="1"/>
</dbReference>
<dbReference type="InterPro" id="IPR036390">
    <property type="entry name" value="WH_DNA-bd_sf"/>
</dbReference>